<organism evidence="4 5">
    <name type="scientific">Cylindrotheca closterium</name>
    <dbReference type="NCBI Taxonomy" id="2856"/>
    <lineage>
        <taxon>Eukaryota</taxon>
        <taxon>Sar</taxon>
        <taxon>Stramenopiles</taxon>
        <taxon>Ochrophyta</taxon>
        <taxon>Bacillariophyta</taxon>
        <taxon>Bacillariophyceae</taxon>
        <taxon>Bacillariophycidae</taxon>
        <taxon>Bacillariales</taxon>
        <taxon>Bacillariaceae</taxon>
        <taxon>Cylindrotheca</taxon>
    </lineage>
</organism>
<feature type="compositionally biased region" description="Low complexity" evidence="2">
    <location>
        <begin position="809"/>
        <end position="822"/>
    </location>
</feature>
<evidence type="ECO:0000256" key="1">
    <source>
        <dbReference type="SAM" id="Coils"/>
    </source>
</evidence>
<keyword evidence="1" id="KW-0175">Coiled coil</keyword>
<evidence type="ECO:0000256" key="3">
    <source>
        <dbReference type="SAM" id="Phobius"/>
    </source>
</evidence>
<feature type="region of interest" description="Disordered" evidence="2">
    <location>
        <begin position="361"/>
        <end position="382"/>
    </location>
</feature>
<name>A0AAD2GA76_9STRA</name>
<dbReference type="PANTHER" id="PTHR44826">
    <property type="entry name" value="SPORE COAT PROTEIN SP85"/>
    <property type="match status" value="1"/>
</dbReference>
<evidence type="ECO:0000256" key="2">
    <source>
        <dbReference type="SAM" id="MobiDB-lite"/>
    </source>
</evidence>
<feature type="region of interest" description="Disordered" evidence="2">
    <location>
        <begin position="1"/>
        <end position="253"/>
    </location>
</feature>
<feature type="compositionally biased region" description="Pro residues" evidence="2">
    <location>
        <begin position="691"/>
        <end position="749"/>
    </location>
</feature>
<feature type="compositionally biased region" description="Basic and acidic residues" evidence="2">
    <location>
        <begin position="187"/>
        <end position="203"/>
    </location>
</feature>
<dbReference type="EMBL" id="CAKOGP040002314">
    <property type="protein sequence ID" value="CAJ1967126.1"/>
    <property type="molecule type" value="Genomic_DNA"/>
</dbReference>
<feature type="transmembrane region" description="Helical" evidence="3">
    <location>
        <begin position="338"/>
        <end position="358"/>
    </location>
</feature>
<feature type="compositionally biased region" description="Basic residues" evidence="2">
    <location>
        <begin position="21"/>
        <end position="31"/>
    </location>
</feature>
<comment type="caution">
    <text evidence="4">The sequence shown here is derived from an EMBL/GenBank/DDBJ whole genome shotgun (WGS) entry which is preliminary data.</text>
</comment>
<proteinExistence type="predicted"/>
<feature type="compositionally biased region" description="Basic and acidic residues" evidence="2">
    <location>
        <begin position="125"/>
        <end position="141"/>
    </location>
</feature>
<feature type="region of interest" description="Disordered" evidence="2">
    <location>
        <begin position="669"/>
        <end position="822"/>
    </location>
</feature>
<dbReference type="Proteomes" id="UP001295423">
    <property type="component" value="Unassembled WGS sequence"/>
</dbReference>
<protein>
    <submittedName>
        <fullName evidence="4">Uncharacterized protein</fullName>
    </submittedName>
</protein>
<dbReference type="AlphaFoldDB" id="A0AAD2GA76"/>
<keyword evidence="3" id="KW-0812">Transmembrane</keyword>
<feature type="compositionally biased region" description="Basic and acidic residues" evidence="2">
    <location>
        <begin position="149"/>
        <end position="179"/>
    </location>
</feature>
<gene>
    <name evidence="4" type="ORF">CYCCA115_LOCUS22625</name>
</gene>
<feature type="compositionally biased region" description="Low complexity" evidence="2">
    <location>
        <begin position="676"/>
        <end position="690"/>
    </location>
</feature>
<reference evidence="4" key="1">
    <citation type="submission" date="2023-08" db="EMBL/GenBank/DDBJ databases">
        <authorList>
            <person name="Audoor S."/>
            <person name="Bilcke G."/>
        </authorList>
    </citation>
    <scope>NUCLEOTIDE SEQUENCE</scope>
</reference>
<feature type="compositionally biased region" description="Basic and acidic residues" evidence="2">
    <location>
        <begin position="32"/>
        <end position="100"/>
    </location>
</feature>
<feature type="coiled-coil region" evidence="1">
    <location>
        <begin position="272"/>
        <end position="337"/>
    </location>
</feature>
<sequence length="897" mass="98371">MDKKPSKPDVAATEEDLKSPSTRRPRQRKHRQGGDFHSRDSSRDHSRESRHRSNDSRGTRSRSRDHSRDSHRSKESHASRDRSTDGSRSPTRPEHRDREAKRRTRGGRKEPSAAPGATTMGVVAVKDRRENDKRHADDRNCSGDLSALTKEERMSRRAREEQDAKRRAKEGRSVHDRSRNAACTATRESRDRDAKRRTQEGRSRGPAAPGVMSSSNRDPTEVRRKNKQQRHNGASRSHSAHHAKSLDSEPSKTVEPVATAAMGDDGKVAVEATAIDEEAEEIERMKALQEQNRALAQRVEQLVARNGEAGQVADKDKEAEEQEVQRLRAKKAKTKKRNICILVVLVLAIVSGVAGYLLSQKSSGATTPVETTGSEDSTNNDKTTAAPMVSVVESQPPVTSNVPEEEPSSAPTIQAYKAPSEEDCFRIKSGLPIDHQEQFEDRPFQIAFDITVKDPGMSTDVWVPQFKEGVDNILVPAMVGCDISRRRLQLGGKDDLEEAQPRLRKMSSTLVEQTWEPDLVDVDVDSAIRYVIANMETSIDPSRDVTADCAVTQSGCNNVKVLMQLFLKGEEKGFDIIALIAQILASLAAQDNNDNRRELESGHGQEHHRRLLANILGLDPDIFEAVGYRGIENVDPTTLPSISPSQVPSMVPSIVPSWVPSIVPSRVPSIAPSNEPTQFPTSGPSGTPSTKPTPGPTERPTSGPSPRPTPAPTLGPTPSPTPGPTSAPEPRPSLAPEPRPSLSPVPAPSYDPYGGPSYDPYGGGPSYDPYGEPSYDPYGGPSHDPYGGPSYDPYGGPSYDPYGGPPYDPYSGPSYEDPYSPGFRERKLATLATPKACTDDETWKDDKGRGCYWYQANDEKGCPNYGFDSFTPCSKPIGFCYPYDACCFCNQEEYANN</sequence>
<accession>A0AAD2GA76</accession>
<keyword evidence="3" id="KW-0472">Membrane</keyword>
<keyword evidence="5" id="KW-1185">Reference proteome</keyword>
<evidence type="ECO:0000313" key="4">
    <source>
        <dbReference type="EMBL" id="CAJ1967126.1"/>
    </source>
</evidence>
<keyword evidence="3" id="KW-1133">Transmembrane helix</keyword>
<dbReference type="InterPro" id="IPR051860">
    <property type="entry name" value="Plasmodium_CSP_Invasion"/>
</dbReference>
<feature type="compositionally biased region" description="Low complexity" evidence="2">
    <location>
        <begin position="750"/>
        <end position="802"/>
    </location>
</feature>
<evidence type="ECO:0000313" key="5">
    <source>
        <dbReference type="Proteomes" id="UP001295423"/>
    </source>
</evidence>